<feature type="transmembrane region" description="Helical" evidence="1">
    <location>
        <begin position="49"/>
        <end position="66"/>
    </location>
</feature>
<dbReference type="InterPro" id="IPR010387">
    <property type="entry name" value="QueT"/>
</dbReference>
<protein>
    <submittedName>
        <fullName evidence="2">QueT transporter family protein</fullName>
    </submittedName>
</protein>
<evidence type="ECO:0000256" key="1">
    <source>
        <dbReference type="SAM" id="Phobius"/>
    </source>
</evidence>
<keyword evidence="3" id="KW-1185">Reference proteome</keyword>
<accession>A0ABT2WD60</accession>
<sequence>MNIRTISVSGIVAALYIAVTFLVQPIAFGVLQLRLSEMFNHLIVFNKKYFFGIVIGVFLANLIFSPMKILDITFGVAHTAISLGIFILLSKYVKNIWARMVINSIVFSIMIFIISWELNIAFGTPFFKTWGILILGEIAVMLITMPIMFAIHKNVHFDKVIK</sequence>
<dbReference type="RefSeq" id="WP_263061107.1">
    <property type="nucleotide sequence ID" value="NZ_JAOUSE010000006.1"/>
</dbReference>
<name>A0ABT2WD60_9BACI</name>
<dbReference type="PANTHER" id="PTHR40044:SF1">
    <property type="entry name" value="INTEGRAL MEMBRANE PROTEIN"/>
    <property type="match status" value="1"/>
</dbReference>
<evidence type="ECO:0000313" key="3">
    <source>
        <dbReference type="Proteomes" id="UP001208656"/>
    </source>
</evidence>
<dbReference type="Proteomes" id="UP001208656">
    <property type="component" value="Unassembled WGS sequence"/>
</dbReference>
<dbReference type="PANTHER" id="PTHR40044">
    <property type="entry name" value="INTEGRAL MEMBRANE PROTEIN-RELATED"/>
    <property type="match status" value="1"/>
</dbReference>
<organism evidence="2 3">
    <name type="scientific">Pallidibacillus thermolactis</name>
    <dbReference type="NCBI Taxonomy" id="251051"/>
    <lineage>
        <taxon>Bacteria</taxon>
        <taxon>Bacillati</taxon>
        <taxon>Bacillota</taxon>
        <taxon>Bacilli</taxon>
        <taxon>Bacillales</taxon>
        <taxon>Bacillaceae</taxon>
        <taxon>Pallidibacillus</taxon>
    </lineage>
</organism>
<keyword evidence="1" id="KW-0472">Membrane</keyword>
<feature type="transmembrane region" description="Helical" evidence="1">
    <location>
        <begin position="130"/>
        <end position="151"/>
    </location>
</feature>
<dbReference type="PIRSF" id="PIRSF031501">
    <property type="entry name" value="QueT"/>
    <property type="match status" value="1"/>
</dbReference>
<feature type="transmembrane region" description="Helical" evidence="1">
    <location>
        <begin position="96"/>
        <end position="118"/>
    </location>
</feature>
<dbReference type="Pfam" id="PF06177">
    <property type="entry name" value="QueT"/>
    <property type="match status" value="1"/>
</dbReference>
<keyword evidence="1" id="KW-0812">Transmembrane</keyword>
<evidence type="ECO:0000313" key="2">
    <source>
        <dbReference type="EMBL" id="MCU9593613.1"/>
    </source>
</evidence>
<reference evidence="2 3" key="1">
    <citation type="submission" date="2022-10" db="EMBL/GenBank/DDBJ databases">
        <title>Description of Fervidibacillus gen. nov. in the family Fervidibacillaceae fam. nov. with two species, Fervidibacillus albus sp. nov., and Fervidibacillus halotolerans sp. nov., isolated from tidal flat sediments.</title>
        <authorList>
            <person name="Kwon K.K."/>
            <person name="Yang S.-H."/>
        </authorList>
    </citation>
    <scope>NUCLEOTIDE SEQUENCE [LARGE SCALE GENOMIC DNA]</scope>
    <source>
        <strain evidence="2 3">DSM 23332</strain>
    </source>
</reference>
<gene>
    <name evidence="2" type="ORF">OEV82_03965</name>
</gene>
<feature type="transmembrane region" description="Helical" evidence="1">
    <location>
        <begin position="72"/>
        <end position="89"/>
    </location>
</feature>
<proteinExistence type="predicted"/>
<feature type="transmembrane region" description="Helical" evidence="1">
    <location>
        <begin position="6"/>
        <end position="28"/>
    </location>
</feature>
<comment type="caution">
    <text evidence="2">The sequence shown here is derived from an EMBL/GenBank/DDBJ whole genome shotgun (WGS) entry which is preliminary data.</text>
</comment>
<dbReference type="EMBL" id="JAOUSE010000006">
    <property type="protein sequence ID" value="MCU9593613.1"/>
    <property type="molecule type" value="Genomic_DNA"/>
</dbReference>
<keyword evidence="1" id="KW-1133">Transmembrane helix</keyword>